<organism evidence="1 2">
    <name type="scientific">Cupriavidus taiwanensis</name>
    <dbReference type="NCBI Taxonomy" id="164546"/>
    <lineage>
        <taxon>Bacteria</taxon>
        <taxon>Pseudomonadati</taxon>
        <taxon>Pseudomonadota</taxon>
        <taxon>Betaproteobacteria</taxon>
        <taxon>Burkholderiales</taxon>
        <taxon>Burkholderiaceae</taxon>
        <taxon>Cupriavidus</taxon>
    </lineage>
</organism>
<dbReference type="EMBL" id="OFSP01000037">
    <property type="protein sequence ID" value="SOY64167.1"/>
    <property type="molecule type" value="Genomic_DNA"/>
</dbReference>
<accession>A0A975XBI2</accession>
<reference evidence="1 2" key="1">
    <citation type="submission" date="2018-01" db="EMBL/GenBank/DDBJ databases">
        <authorList>
            <person name="Clerissi C."/>
        </authorList>
    </citation>
    <scope>NUCLEOTIDE SEQUENCE [LARGE SCALE GENOMIC DNA]</scope>
    <source>
        <strain evidence="1">Cupriavidus taiwanensis STM 3521</strain>
    </source>
</reference>
<name>A0A975XBI2_9BURK</name>
<evidence type="ECO:0000313" key="2">
    <source>
        <dbReference type="Proteomes" id="UP000256297"/>
    </source>
</evidence>
<dbReference type="Proteomes" id="UP000256297">
    <property type="component" value="Chromosome CBM2589_a"/>
</dbReference>
<comment type="caution">
    <text evidence="1">The sequence shown here is derived from an EMBL/GenBank/DDBJ whole genome shotgun (WGS) entry which is preliminary data.</text>
</comment>
<dbReference type="InterPro" id="IPR029465">
    <property type="entry name" value="ATPgrasp_TupA"/>
</dbReference>
<evidence type="ECO:0008006" key="3">
    <source>
        <dbReference type="Google" id="ProtNLM"/>
    </source>
</evidence>
<protein>
    <recommendedName>
        <fullName evidence="3">ATP-grasp domain-containing protein</fullName>
    </recommendedName>
</protein>
<proteinExistence type="predicted"/>
<evidence type="ECO:0000313" key="1">
    <source>
        <dbReference type="EMBL" id="SOY64167.1"/>
    </source>
</evidence>
<dbReference type="Pfam" id="PF14305">
    <property type="entry name" value="ATPgrasp_TupA"/>
    <property type="match status" value="1"/>
</dbReference>
<dbReference type="AlphaFoldDB" id="A0A975XBI2"/>
<gene>
    <name evidence="1" type="ORF">CBM2589_A70283</name>
</gene>
<sequence length="199" mass="22955">MHSARGVMVIKRAENGTFYDSLSDRSLTQEQIITEQTAIFESCKFKSNYRIFVEEKVVGDDSIGEIPLDYKIYCFYGVPRMVFQFNRNHKPKRAAWFDGEFRPLRLSECIRSNWKHINHGVHVLPREWKKMLEIASRASSLVKTPFMSVDMFSAKSGPMIGEFTPAPGGPYYGDMYKFTEEFDLDLGDAWADALKRLKG</sequence>